<evidence type="ECO:0000313" key="10">
    <source>
        <dbReference type="Proteomes" id="UP001179361"/>
    </source>
</evidence>
<dbReference type="InterPro" id="IPR050570">
    <property type="entry name" value="Cell_wall_metabolism_enzyme"/>
</dbReference>
<feature type="domain" description="M23ase beta-sheet core" evidence="8">
    <location>
        <begin position="126"/>
        <end position="233"/>
    </location>
</feature>
<dbReference type="Proteomes" id="UP001179361">
    <property type="component" value="Unassembled WGS sequence"/>
</dbReference>
<dbReference type="EMBL" id="JAJNOC010000002">
    <property type="protein sequence ID" value="MCD2516218.1"/>
    <property type="molecule type" value="Genomic_DNA"/>
</dbReference>
<dbReference type="PANTHER" id="PTHR21666:SF288">
    <property type="entry name" value="CELL DIVISION PROTEIN YTFB"/>
    <property type="match status" value="1"/>
</dbReference>
<comment type="caution">
    <text evidence="9">The sequence shown here is derived from an EMBL/GenBank/DDBJ whole genome shotgun (WGS) entry which is preliminary data.</text>
</comment>
<dbReference type="InterPro" id="IPR011055">
    <property type="entry name" value="Dup_hybrid_motif"/>
</dbReference>
<evidence type="ECO:0000256" key="5">
    <source>
        <dbReference type="ARBA" id="ARBA00022833"/>
    </source>
</evidence>
<evidence type="ECO:0000256" key="7">
    <source>
        <dbReference type="SAM" id="MobiDB-lite"/>
    </source>
</evidence>
<gene>
    <name evidence="9" type="ORF">LQ564_07800</name>
</gene>
<evidence type="ECO:0000256" key="3">
    <source>
        <dbReference type="ARBA" id="ARBA00022723"/>
    </source>
</evidence>
<feature type="region of interest" description="Disordered" evidence="7">
    <location>
        <begin position="73"/>
        <end position="93"/>
    </location>
</feature>
<keyword evidence="6" id="KW-0482">Metalloprotease</keyword>
<evidence type="ECO:0000313" key="9">
    <source>
        <dbReference type="EMBL" id="MCD2516218.1"/>
    </source>
</evidence>
<accession>A0ABS8Q399</accession>
<evidence type="ECO:0000256" key="1">
    <source>
        <dbReference type="ARBA" id="ARBA00001947"/>
    </source>
</evidence>
<name>A0ABS8Q399_9BURK</name>
<dbReference type="CDD" id="cd12797">
    <property type="entry name" value="M23_peptidase"/>
    <property type="match status" value="1"/>
</dbReference>
<evidence type="ECO:0000256" key="2">
    <source>
        <dbReference type="ARBA" id="ARBA00022670"/>
    </source>
</evidence>
<keyword evidence="2" id="KW-0645">Protease</keyword>
<dbReference type="PANTHER" id="PTHR21666">
    <property type="entry name" value="PEPTIDASE-RELATED"/>
    <property type="match status" value="1"/>
</dbReference>
<dbReference type="Pfam" id="PF01551">
    <property type="entry name" value="Peptidase_M23"/>
    <property type="match status" value="1"/>
</dbReference>
<sequence length="243" mass="25567">MRSIMTFLLGVLFGAGALFLILRAVPDDPAPVVAAAPPPGVSGVTGVPASQIEGQLPGAPLVEADLSTLDLPLRPSQDLPAADAPPSPADAAAAAAGTGKLLVPVQGIKTAGLTDTYDQPRGKQRQHEALDIMAAKGTPVLAVADGKIEKLFQSKPGGTTLYQFDPSGRYAYYYAHLDRYADGIKEGMELKRGQLLGYVGVTGNSDPNAPHLHFAMFELTPEKQWWKGTPVNPYPLMADTVTP</sequence>
<keyword evidence="3" id="KW-0479">Metal-binding</keyword>
<evidence type="ECO:0000256" key="4">
    <source>
        <dbReference type="ARBA" id="ARBA00022801"/>
    </source>
</evidence>
<evidence type="ECO:0000259" key="8">
    <source>
        <dbReference type="Pfam" id="PF01551"/>
    </source>
</evidence>
<dbReference type="RefSeq" id="WP_231057544.1">
    <property type="nucleotide sequence ID" value="NZ_JAJNOC010000002.1"/>
</dbReference>
<protein>
    <submittedName>
        <fullName evidence="9">M23 family metallopeptidase</fullName>
    </submittedName>
</protein>
<comment type="cofactor">
    <cofactor evidence="1">
        <name>Zn(2+)</name>
        <dbReference type="ChEBI" id="CHEBI:29105"/>
    </cofactor>
</comment>
<evidence type="ECO:0000256" key="6">
    <source>
        <dbReference type="ARBA" id="ARBA00023049"/>
    </source>
</evidence>
<keyword evidence="5" id="KW-0862">Zinc</keyword>
<reference evidence="9" key="1">
    <citation type="submission" date="2021-11" db="EMBL/GenBank/DDBJ databases">
        <title>The complete genome of Massilia sp sp. G4R7.</title>
        <authorList>
            <person name="Liu L."/>
            <person name="Yue J."/>
            <person name="Yuan J."/>
            <person name="Yang F."/>
            <person name="Li L."/>
        </authorList>
    </citation>
    <scope>NUCLEOTIDE SEQUENCE</scope>
    <source>
        <strain evidence="9">G4R7</strain>
    </source>
</reference>
<dbReference type="InterPro" id="IPR016047">
    <property type="entry name" value="M23ase_b-sheet_dom"/>
</dbReference>
<dbReference type="SUPFAM" id="SSF51261">
    <property type="entry name" value="Duplicated hybrid motif"/>
    <property type="match status" value="1"/>
</dbReference>
<dbReference type="Gene3D" id="2.70.70.10">
    <property type="entry name" value="Glucose Permease (Domain IIA)"/>
    <property type="match status" value="1"/>
</dbReference>
<keyword evidence="10" id="KW-1185">Reference proteome</keyword>
<keyword evidence="4" id="KW-0378">Hydrolase</keyword>
<proteinExistence type="predicted"/>
<organism evidence="9 10">
    <name type="scientific">Massilia phyllostachyos</name>
    <dbReference type="NCBI Taxonomy" id="2898585"/>
    <lineage>
        <taxon>Bacteria</taxon>
        <taxon>Pseudomonadati</taxon>
        <taxon>Pseudomonadota</taxon>
        <taxon>Betaproteobacteria</taxon>
        <taxon>Burkholderiales</taxon>
        <taxon>Oxalobacteraceae</taxon>
        <taxon>Telluria group</taxon>
        <taxon>Massilia</taxon>
    </lineage>
</organism>